<dbReference type="EMBL" id="JAVDYB010000001">
    <property type="protein sequence ID" value="MDR7279921.1"/>
    <property type="molecule type" value="Genomic_DNA"/>
</dbReference>
<protein>
    <recommendedName>
        <fullName evidence="3">Aerobactin siderophore biosynthesis IucA/IucC-like C-terminal domain-containing protein</fullName>
    </recommendedName>
</protein>
<reference evidence="1" key="1">
    <citation type="submission" date="2023-07" db="EMBL/GenBank/DDBJ databases">
        <title>Sequencing the genomes of 1000 actinobacteria strains.</title>
        <authorList>
            <person name="Klenk H.-P."/>
        </authorList>
    </citation>
    <scope>NUCLEOTIDE SEQUENCE</scope>
    <source>
        <strain evidence="1">DSM 44707</strain>
    </source>
</reference>
<evidence type="ECO:0000313" key="1">
    <source>
        <dbReference type="EMBL" id="MDR7279921.1"/>
    </source>
</evidence>
<keyword evidence="2" id="KW-1185">Reference proteome</keyword>
<evidence type="ECO:0000313" key="2">
    <source>
        <dbReference type="Proteomes" id="UP001183643"/>
    </source>
</evidence>
<gene>
    <name evidence="1" type="ORF">J2S41_006699</name>
</gene>
<dbReference type="Proteomes" id="UP001183643">
    <property type="component" value="Unassembled WGS sequence"/>
</dbReference>
<organism evidence="1 2">
    <name type="scientific">Catenuloplanes atrovinosus</name>
    <dbReference type="NCBI Taxonomy" id="137266"/>
    <lineage>
        <taxon>Bacteria</taxon>
        <taxon>Bacillati</taxon>
        <taxon>Actinomycetota</taxon>
        <taxon>Actinomycetes</taxon>
        <taxon>Micromonosporales</taxon>
        <taxon>Micromonosporaceae</taxon>
        <taxon>Catenuloplanes</taxon>
    </lineage>
</organism>
<dbReference type="RefSeq" id="WP_310373989.1">
    <property type="nucleotide sequence ID" value="NZ_JAVDYB010000001.1"/>
</dbReference>
<accession>A0AAE3YXT1</accession>
<sequence length="265" mass="28013">MTTLVHHRPAAAEPFAPITATLRAAFGAAYPLPSLLPGLLAHRRPDGWISGADLITGDALPSLLDAARRLWHAQPHAAAALAWKHYTYWVALPAVVGWAGARRVPLLRPADTLIRVDDRAPLLRVGLSPSIEVAVLPTDPLAVSGRPGVRVAADETDLLAMLRGALLDQHLTPLLDRVRGQARVGARTLLGSLASGVAQGVLRTADVLPGRTVDNIETLLGALGVDDLVELAPDADGRLTVQRRTCCLAFTLPAPKVCSGCCIKQ</sequence>
<dbReference type="AlphaFoldDB" id="A0AAE3YXT1"/>
<evidence type="ECO:0008006" key="3">
    <source>
        <dbReference type="Google" id="ProtNLM"/>
    </source>
</evidence>
<comment type="caution">
    <text evidence="1">The sequence shown here is derived from an EMBL/GenBank/DDBJ whole genome shotgun (WGS) entry which is preliminary data.</text>
</comment>
<proteinExistence type="predicted"/>
<name>A0AAE3YXT1_9ACTN</name>